<dbReference type="PANTHER" id="PTHR43633">
    <property type="entry name" value="ALCOHOL DEHYDROGENASE YQHD"/>
    <property type="match status" value="1"/>
</dbReference>
<keyword evidence="3" id="KW-0560">Oxidoreductase</keyword>
<dbReference type="OrthoDB" id="9815791at2"/>
<evidence type="ECO:0000256" key="3">
    <source>
        <dbReference type="ARBA" id="ARBA00023002"/>
    </source>
</evidence>
<reference evidence="6 7" key="1">
    <citation type="submission" date="2014-11" db="EMBL/GenBank/DDBJ databases">
        <title>Draft genome sequence of Chelonobacter oris 1662T, associated with respiratory disease in Hermann's Tortoises.</title>
        <authorList>
            <person name="Kudirkiene E."/>
            <person name="Hansen M.J."/>
            <person name="Bojesen A.M."/>
        </authorList>
    </citation>
    <scope>NUCLEOTIDE SEQUENCE [LARGE SCALE GENOMIC DNA]</scope>
    <source>
        <strain evidence="6 7">1662</strain>
    </source>
</reference>
<keyword evidence="7" id="KW-1185">Reference proteome</keyword>
<proteinExistence type="inferred from homology"/>
<dbReference type="STRING" id="505317.OA57_04045"/>
<dbReference type="FunFam" id="3.40.50.1970:FF:000003">
    <property type="entry name" value="Alcohol dehydrogenase, iron-containing"/>
    <property type="match status" value="1"/>
</dbReference>
<organism evidence="6 7">
    <name type="scientific">Chelonobacter oris</name>
    <dbReference type="NCBI Taxonomy" id="505317"/>
    <lineage>
        <taxon>Bacteria</taxon>
        <taxon>Pseudomonadati</taxon>
        <taxon>Pseudomonadota</taxon>
        <taxon>Gammaproteobacteria</taxon>
        <taxon>Pasteurellales</taxon>
        <taxon>Pasteurellaceae</taxon>
        <taxon>Chelonobacter</taxon>
    </lineage>
</organism>
<dbReference type="RefSeq" id="WP_034613867.1">
    <property type="nucleotide sequence ID" value="NZ_JSUM01000005.1"/>
</dbReference>
<dbReference type="AlphaFoldDB" id="A0A0A3AN82"/>
<dbReference type="EMBL" id="JSUM01000005">
    <property type="protein sequence ID" value="KGQ70883.1"/>
    <property type="molecule type" value="Genomic_DNA"/>
</dbReference>
<comment type="caution">
    <text evidence="6">The sequence shown here is derived from an EMBL/GenBank/DDBJ whole genome shotgun (WGS) entry which is preliminary data.</text>
</comment>
<evidence type="ECO:0000256" key="1">
    <source>
        <dbReference type="ARBA" id="ARBA00001962"/>
    </source>
</evidence>
<evidence type="ECO:0000259" key="5">
    <source>
        <dbReference type="Pfam" id="PF25137"/>
    </source>
</evidence>
<dbReference type="Pfam" id="PF00465">
    <property type="entry name" value="Fe-ADH"/>
    <property type="match status" value="1"/>
</dbReference>
<gene>
    <name evidence="6" type="ORF">OA57_04045</name>
</gene>
<evidence type="ECO:0000259" key="4">
    <source>
        <dbReference type="Pfam" id="PF00465"/>
    </source>
</evidence>
<dbReference type="GO" id="GO:1990002">
    <property type="term" value="F:methylglyoxal reductase (NADPH) (acetol producing) activity"/>
    <property type="evidence" value="ECO:0007669"/>
    <property type="project" value="TreeGrafter"/>
</dbReference>
<dbReference type="GO" id="GO:1990362">
    <property type="term" value="F:butanol dehydrogenase (NAD+) activity"/>
    <property type="evidence" value="ECO:0007669"/>
    <property type="project" value="InterPro"/>
</dbReference>
<dbReference type="Gene3D" id="3.40.50.1970">
    <property type="match status" value="1"/>
</dbReference>
<dbReference type="Gene3D" id="1.20.1090.10">
    <property type="entry name" value="Dehydroquinate synthase-like - alpha domain"/>
    <property type="match status" value="1"/>
</dbReference>
<comment type="cofactor">
    <cofactor evidence="1">
        <name>Fe cation</name>
        <dbReference type="ChEBI" id="CHEBI:24875"/>
    </cofactor>
</comment>
<dbReference type="InterPro" id="IPR001670">
    <property type="entry name" value="ADH_Fe/GldA"/>
</dbReference>
<dbReference type="InterPro" id="IPR056798">
    <property type="entry name" value="ADH_Fe_C"/>
</dbReference>
<accession>A0A0A3AN82</accession>
<evidence type="ECO:0000256" key="2">
    <source>
        <dbReference type="ARBA" id="ARBA00007358"/>
    </source>
</evidence>
<evidence type="ECO:0000313" key="7">
    <source>
        <dbReference type="Proteomes" id="UP000030380"/>
    </source>
</evidence>
<comment type="similarity">
    <text evidence="2">Belongs to the iron-containing alcohol dehydrogenase family.</text>
</comment>
<protein>
    <submittedName>
        <fullName evidence="6">Butanol dehydrogenase</fullName>
    </submittedName>
</protein>
<evidence type="ECO:0000313" key="6">
    <source>
        <dbReference type="EMBL" id="KGQ70883.1"/>
    </source>
</evidence>
<sequence length="382" mass="41672">MYEFSFCNPTRIEFGSDKEKNIGRYMKEFGVQKTILVFGSNRIKQSGLFDDVAASLTQNGIEFLELGGVKSNPVLSKVNEGIELAKSFAADSVLSVGGGSCLDSAKAIAAGALYDGDVWDFFIGKAKVEKALAVFDIITLAATGSEMNSGGVVMKEETQQKYSLSGFPLYPKVSVINPTLQATVGSDYLVYSAADIIAHSIEGYFTADIQPEIINMQIEANIKTVIKTTEILLANPDDDAARGEFAWAATMALNGLTYVGTRGYSYPNHMIEHAMSAVCDVPHGAGLSVIMPAWMKWWKNRNPTQFERFANEIFGLQTADQGIDALKAWFDKIGTPTTLAQLNIEGQVLDKVIDNAAQNAIDWQMSDTYSKDAIREVFELAK</sequence>
<name>A0A0A3AN82_9PAST</name>
<dbReference type="SUPFAM" id="SSF56796">
    <property type="entry name" value="Dehydroquinate synthase-like"/>
    <property type="match status" value="1"/>
</dbReference>
<dbReference type="Proteomes" id="UP000030380">
    <property type="component" value="Unassembled WGS sequence"/>
</dbReference>
<dbReference type="Pfam" id="PF25137">
    <property type="entry name" value="ADH_Fe_C"/>
    <property type="match status" value="1"/>
</dbReference>
<feature type="domain" description="Fe-containing alcohol dehydrogenase-like C-terminal" evidence="5">
    <location>
        <begin position="190"/>
        <end position="379"/>
    </location>
</feature>
<dbReference type="InterPro" id="IPR044731">
    <property type="entry name" value="BDH-like"/>
</dbReference>
<dbReference type="PANTHER" id="PTHR43633:SF1">
    <property type="entry name" value="ALCOHOL DEHYDROGENASE YQHD"/>
    <property type="match status" value="1"/>
</dbReference>
<dbReference type="GO" id="GO:0008106">
    <property type="term" value="F:alcohol dehydrogenase (NADP+) activity"/>
    <property type="evidence" value="ECO:0007669"/>
    <property type="project" value="TreeGrafter"/>
</dbReference>
<feature type="domain" description="Alcohol dehydrogenase iron-type/glycerol dehydrogenase GldA" evidence="4">
    <location>
        <begin position="9"/>
        <end position="178"/>
    </location>
</feature>
<dbReference type="CDD" id="cd08187">
    <property type="entry name" value="BDH"/>
    <property type="match status" value="1"/>
</dbReference>
<dbReference type="GO" id="GO:0005829">
    <property type="term" value="C:cytosol"/>
    <property type="evidence" value="ECO:0007669"/>
    <property type="project" value="TreeGrafter"/>
</dbReference>
<dbReference type="GO" id="GO:0046872">
    <property type="term" value="F:metal ion binding"/>
    <property type="evidence" value="ECO:0007669"/>
    <property type="project" value="InterPro"/>
</dbReference>